<evidence type="ECO:0000256" key="2">
    <source>
        <dbReference type="ARBA" id="ARBA00010878"/>
    </source>
</evidence>
<protein>
    <submittedName>
        <fullName evidence="5">Uncharacterized protein</fullName>
    </submittedName>
</protein>
<organism evidence="5 6">
    <name type="scientific">Coemansia javaensis</name>
    <dbReference type="NCBI Taxonomy" id="2761396"/>
    <lineage>
        <taxon>Eukaryota</taxon>
        <taxon>Fungi</taxon>
        <taxon>Fungi incertae sedis</taxon>
        <taxon>Zoopagomycota</taxon>
        <taxon>Kickxellomycotina</taxon>
        <taxon>Kickxellomycetes</taxon>
        <taxon>Kickxellales</taxon>
        <taxon>Kickxellaceae</taxon>
        <taxon>Coemansia</taxon>
    </lineage>
</organism>
<comment type="subcellular location">
    <subcellularLocation>
        <location evidence="1">Nucleus</location>
        <location evidence="1">Nucleolus</location>
    </subcellularLocation>
</comment>
<dbReference type="Gene3D" id="2.80.10.50">
    <property type="match status" value="1"/>
</dbReference>
<proteinExistence type="inferred from homology"/>
<evidence type="ECO:0000256" key="3">
    <source>
        <dbReference type="ARBA" id="ARBA00023242"/>
    </source>
</evidence>
<comment type="caution">
    <text evidence="5">The sequence shown here is derived from an EMBL/GenBank/DDBJ whole genome shotgun (WGS) entry which is preliminary data.</text>
</comment>
<keyword evidence="6" id="KW-1185">Reference proteome</keyword>
<reference evidence="5" key="1">
    <citation type="submission" date="2022-07" db="EMBL/GenBank/DDBJ databases">
        <title>Phylogenomic reconstructions and comparative analyses of Kickxellomycotina fungi.</title>
        <authorList>
            <person name="Reynolds N.K."/>
            <person name="Stajich J.E."/>
            <person name="Barry K."/>
            <person name="Grigoriev I.V."/>
            <person name="Crous P."/>
            <person name="Smith M.E."/>
        </authorList>
    </citation>
    <scope>NUCLEOTIDE SEQUENCE</scope>
    <source>
        <strain evidence="5">NBRC 105414</strain>
    </source>
</reference>
<dbReference type="InterPro" id="IPR008999">
    <property type="entry name" value="Actin-crosslinking"/>
</dbReference>
<evidence type="ECO:0000256" key="1">
    <source>
        <dbReference type="ARBA" id="ARBA00004604"/>
    </source>
</evidence>
<dbReference type="PANTHER" id="PTHR12928:SF0">
    <property type="entry name" value="FSHD REGION GENE 1"/>
    <property type="match status" value="1"/>
</dbReference>
<dbReference type="Proteomes" id="UP001140217">
    <property type="component" value="Unassembled WGS sequence"/>
</dbReference>
<keyword evidence="3" id="KW-0539">Nucleus</keyword>
<dbReference type="OrthoDB" id="5539371at2759"/>
<comment type="similarity">
    <text evidence="2">Belongs to the FRG1 family.</text>
</comment>
<evidence type="ECO:0000256" key="4">
    <source>
        <dbReference type="SAM" id="MobiDB-lite"/>
    </source>
</evidence>
<dbReference type="GO" id="GO:0071013">
    <property type="term" value="C:catalytic step 2 spliceosome"/>
    <property type="evidence" value="ECO:0007669"/>
    <property type="project" value="TreeGrafter"/>
</dbReference>
<feature type="region of interest" description="Disordered" evidence="4">
    <location>
        <begin position="1"/>
        <end position="44"/>
    </location>
</feature>
<sequence>MDEYRSAKGTRLAFKGDAAGPKKAKRRPKRPRGEEGAAAAAAAAAGQGRPGGWVAVSSLDDLVGPVALHFHGAGGGLCALSLPLASEALGAGGGQLRPAFHRLPDGAPPAAARPSRVEEVFVGRRSVPTAARADPEYRYFSFKSCRGEYLSAGRDGSVACCAAAIGPLEMWTPVLLPERGDGAIALAIRPPGADADQYLTIDDGEHASLAALVAPARSDAAGPRQVFVAKCQAAIRASSSSHAPAADAGGRRKRARGEPGP</sequence>
<dbReference type="InterPro" id="IPR010414">
    <property type="entry name" value="FRG1"/>
</dbReference>
<name>A0A9W8LJE1_9FUNG</name>
<dbReference type="AlphaFoldDB" id="A0A9W8LJE1"/>
<evidence type="ECO:0000313" key="5">
    <source>
        <dbReference type="EMBL" id="KAJ2781410.1"/>
    </source>
</evidence>
<feature type="compositionally biased region" description="Low complexity" evidence="4">
    <location>
        <begin position="236"/>
        <end position="248"/>
    </location>
</feature>
<dbReference type="SUPFAM" id="SSF50405">
    <property type="entry name" value="Actin-crosslinking proteins"/>
    <property type="match status" value="1"/>
</dbReference>
<gene>
    <name evidence="5" type="ORF">H4R18_002887</name>
</gene>
<feature type="region of interest" description="Disordered" evidence="4">
    <location>
        <begin position="236"/>
        <end position="261"/>
    </location>
</feature>
<accession>A0A9W8LJE1</accession>
<dbReference type="EMBL" id="JANBUL010000105">
    <property type="protein sequence ID" value="KAJ2781410.1"/>
    <property type="molecule type" value="Genomic_DNA"/>
</dbReference>
<dbReference type="GO" id="GO:0005730">
    <property type="term" value="C:nucleolus"/>
    <property type="evidence" value="ECO:0007669"/>
    <property type="project" value="UniProtKB-SubCell"/>
</dbReference>
<dbReference type="GO" id="GO:0051015">
    <property type="term" value="F:actin filament binding"/>
    <property type="evidence" value="ECO:0007669"/>
    <property type="project" value="TreeGrafter"/>
</dbReference>
<evidence type="ECO:0000313" key="6">
    <source>
        <dbReference type="Proteomes" id="UP001140217"/>
    </source>
</evidence>
<dbReference type="PANTHER" id="PTHR12928">
    <property type="entry name" value="FRG1 PROTEIN"/>
    <property type="match status" value="1"/>
</dbReference>